<name>A0ABZ0GS95_9GAMM</name>
<accession>A0ABZ0GS95</accession>
<proteinExistence type="predicted"/>
<keyword evidence="3" id="KW-1185">Reference proteome</keyword>
<dbReference type="Gene3D" id="3.10.20.310">
    <property type="entry name" value="membrane protein fhac"/>
    <property type="match status" value="1"/>
</dbReference>
<feature type="chain" id="PRO_5045348327" evidence="1">
    <location>
        <begin position="28"/>
        <end position="527"/>
    </location>
</feature>
<evidence type="ECO:0000256" key="1">
    <source>
        <dbReference type="SAM" id="SignalP"/>
    </source>
</evidence>
<keyword evidence="1" id="KW-0732">Signal</keyword>
<dbReference type="Proteomes" id="UP001301442">
    <property type="component" value="Chromosome"/>
</dbReference>
<dbReference type="EMBL" id="CP136600">
    <property type="protein sequence ID" value="WOH38271.1"/>
    <property type="molecule type" value="Genomic_DNA"/>
</dbReference>
<feature type="signal peptide" evidence="1">
    <location>
        <begin position="1"/>
        <end position="27"/>
    </location>
</feature>
<gene>
    <name evidence="2" type="ORF">RI844_03270</name>
</gene>
<organism evidence="2 3">
    <name type="scientific">Thalassotalea fonticola</name>
    <dbReference type="NCBI Taxonomy" id="3065649"/>
    <lineage>
        <taxon>Bacteria</taxon>
        <taxon>Pseudomonadati</taxon>
        <taxon>Pseudomonadota</taxon>
        <taxon>Gammaproteobacteria</taxon>
        <taxon>Alteromonadales</taxon>
        <taxon>Colwelliaceae</taxon>
        <taxon>Thalassotalea</taxon>
    </lineage>
</organism>
<sequence length="527" mass="60024">MFKRFLAKNTIALSVSATLLIAQQTHAQVVESRVNFSAEPASQADIVKAKVLIIDDIICSGNKDTDCEFILKKYYQTIGDVLDPNEVADAQLRLGTLFQLTDTNVYLEKGEQRDHVIVVFAVQEANNIQYEVSSGFQFSDFNENDYVYDCIGYSADYQRHYYQESPTGITDTRQIDSEYKDCDTQADLSSFYVTSKVTDFNFLGTGKELSFFLSYNDFERDVDSRVNTLTTNEYYSSDNYTFEQSTESYSNSHSQQHDTKVIGLRYFDPHLFGSAHYYLDSSLNYYSVETDVGADPDNNNLTAFDIALGYRFGRHSYFTLATSQLIGYEIPSDGTDYFNVPDRYSFSYGWNTENDALFPSQGEDFSVKAIFNRDIPESDSDELVVSYQKHTGLSADNIITLGAQTSLKQQDVFDKDNADKSALAEVSLRFSRNNIISKVSGVYSHWFIGVNLGVIYQDDVDVSSYQTRISEYIHEDNSKTITNDTTGRHYFRDNEANYFAGLQAGYTYQTQSVIYRFTLGYNQQDFD</sequence>
<evidence type="ECO:0000313" key="3">
    <source>
        <dbReference type="Proteomes" id="UP001301442"/>
    </source>
</evidence>
<reference evidence="2 3" key="1">
    <citation type="submission" date="2023-09" db="EMBL/GenBank/DDBJ databases">
        <authorList>
            <person name="Qi X."/>
        </authorList>
    </citation>
    <scope>NUCLEOTIDE SEQUENCE [LARGE SCALE GENOMIC DNA]</scope>
    <source>
        <strain evidence="2 3">S1-1</strain>
    </source>
</reference>
<protein>
    <submittedName>
        <fullName evidence="2">Uncharacterized protein</fullName>
    </submittedName>
</protein>
<dbReference type="RefSeq" id="WP_348397043.1">
    <property type="nucleotide sequence ID" value="NZ_CP136600.1"/>
</dbReference>
<evidence type="ECO:0000313" key="2">
    <source>
        <dbReference type="EMBL" id="WOH38271.1"/>
    </source>
</evidence>